<dbReference type="InterPro" id="IPR013783">
    <property type="entry name" value="Ig-like_fold"/>
</dbReference>
<dbReference type="GO" id="GO:0004674">
    <property type="term" value="F:protein serine/threonine kinase activity"/>
    <property type="evidence" value="ECO:0007669"/>
    <property type="project" value="UniProtKB-KW"/>
</dbReference>
<evidence type="ECO:0000256" key="2">
    <source>
        <dbReference type="ARBA" id="ARBA00004123"/>
    </source>
</evidence>
<dbReference type="CTD" id="108719653"/>
<feature type="compositionally biased region" description="Basic and acidic residues" evidence="23">
    <location>
        <begin position="4690"/>
        <end position="4704"/>
    </location>
</feature>
<keyword evidence="16" id="KW-0112">Calmodulin-binding</keyword>
<feature type="domain" description="Ig-like" evidence="26">
    <location>
        <begin position="5203"/>
        <end position="5292"/>
    </location>
</feature>
<dbReference type="GO" id="GO:0005085">
    <property type="term" value="F:guanyl-nucleotide exchange factor activity"/>
    <property type="evidence" value="ECO:0007669"/>
    <property type="project" value="InterPro"/>
</dbReference>
<feature type="domain" description="Ig-like" evidence="26">
    <location>
        <begin position="2475"/>
        <end position="2566"/>
    </location>
</feature>
<feature type="domain" description="Ig-like" evidence="26">
    <location>
        <begin position="3456"/>
        <end position="3540"/>
    </location>
</feature>
<evidence type="ECO:0000256" key="16">
    <source>
        <dbReference type="ARBA" id="ARBA00022860"/>
    </source>
</evidence>
<evidence type="ECO:0000313" key="28">
    <source>
        <dbReference type="Proteomes" id="UP000186698"/>
    </source>
</evidence>
<feature type="domain" description="Ig-like" evidence="26">
    <location>
        <begin position="1757"/>
        <end position="1843"/>
    </location>
</feature>
<organism evidence="28 29">
    <name type="scientific">Xenopus laevis</name>
    <name type="common">African clawed frog</name>
    <dbReference type="NCBI Taxonomy" id="8355"/>
    <lineage>
        <taxon>Eukaryota</taxon>
        <taxon>Metazoa</taxon>
        <taxon>Chordata</taxon>
        <taxon>Craniata</taxon>
        <taxon>Vertebrata</taxon>
        <taxon>Euteleostomi</taxon>
        <taxon>Amphibia</taxon>
        <taxon>Batrachia</taxon>
        <taxon>Anura</taxon>
        <taxon>Pipoidea</taxon>
        <taxon>Pipidae</taxon>
        <taxon>Xenopodinae</taxon>
        <taxon>Xenopus</taxon>
        <taxon>Xenopus</taxon>
    </lineage>
</organism>
<dbReference type="InterPro" id="IPR001849">
    <property type="entry name" value="PH_domain"/>
</dbReference>
<feature type="compositionally biased region" description="Low complexity" evidence="23">
    <location>
        <begin position="6322"/>
        <end position="6338"/>
    </location>
</feature>
<dbReference type="FunFam" id="2.60.40.10:FF:000228">
    <property type="entry name" value="obscurin isoform X4"/>
    <property type="match status" value="7"/>
</dbReference>
<feature type="region of interest" description="Disordered" evidence="23">
    <location>
        <begin position="5498"/>
        <end position="5545"/>
    </location>
</feature>
<feature type="region of interest" description="Disordered" evidence="23">
    <location>
        <begin position="4676"/>
        <end position="4733"/>
    </location>
</feature>
<comment type="catalytic activity">
    <reaction evidence="21">
        <text>L-seryl-[protein] + ATP = O-phospho-L-seryl-[protein] + ADP + H(+)</text>
        <dbReference type="Rhea" id="RHEA:17989"/>
        <dbReference type="Rhea" id="RHEA-COMP:9863"/>
        <dbReference type="Rhea" id="RHEA-COMP:11604"/>
        <dbReference type="ChEBI" id="CHEBI:15378"/>
        <dbReference type="ChEBI" id="CHEBI:29999"/>
        <dbReference type="ChEBI" id="CHEBI:30616"/>
        <dbReference type="ChEBI" id="CHEBI:83421"/>
        <dbReference type="ChEBI" id="CHEBI:456216"/>
        <dbReference type="EC" id="2.7.11.1"/>
    </reaction>
</comment>
<keyword evidence="19" id="KW-0393">Immunoglobulin domain</keyword>
<feature type="domain" description="Ig-like" evidence="26">
    <location>
        <begin position="1297"/>
        <end position="1383"/>
    </location>
</feature>
<dbReference type="FunFam" id="2.60.40.10:FF:000773">
    <property type="entry name" value="obscurin isoform X4"/>
    <property type="match status" value="1"/>
</dbReference>
<dbReference type="EC" id="2.7.11.1" evidence="5"/>
<gene>
    <name evidence="29" type="primary">LOC108719653</name>
</gene>
<dbReference type="FunFam" id="2.60.40.10:FF:001084">
    <property type="entry name" value="obscurin-like isoform X3"/>
    <property type="match status" value="1"/>
</dbReference>
<comment type="catalytic activity">
    <reaction evidence="20">
        <text>L-threonyl-[protein] + ATP = O-phospho-L-threonyl-[protein] + ADP + H(+)</text>
        <dbReference type="Rhea" id="RHEA:46608"/>
        <dbReference type="Rhea" id="RHEA-COMP:11060"/>
        <dbReference type="Rhea" id="RHEA-COMP:11605"/>
        <dbReference type="ChEBI" id="CHEBI:15378"/>
        <dbReference type="ChEBI" id="CHEBI:30013"/>
        <dbReference type="ChEBI" id="CHEBI:30616"/>
        <dbReference type="ChEBI" id="CHEBI:61977"/>
        <dbReference type="ChEBI" id="CHEBI:456216"/>
        <dbReference type="EC" id="2.7.11.1"/>
    </reaction>
</comment>
<evidence type="ECO:0000313" key="29">
    <source>
        <dbReference type="RefSeq" id="XP_041423267.1"/>
    </source>
</evidence>
<dbReference type="SMART" id="SM00409">
    <property type="entry name" value="IG"/>
    <property type="match status" value="55"/>
</dbReference>
<feature type="domain" description="Ig-like" evidence="26">
    <location>
        <begin position="3545"/>
        <end position="3629"/>
    </location>
</feature>
<dbReference type="FunFam" id="2.60.40.10:FF:000148">
    <property type="entry name" value="titin isoform X1"/>
    <property type="match status" value="2"/>
</dbReference>
<proteinExistence type="inferred from homology"/>
<keyword evidence="13" id="KW-0418">Kinase</keyword>
<dbReference type="SUPFAM" id="SSF48726">
    <property type="entry name" value="Immunoglobulin"/>
    <property type="match status" value="55"/>
</dbReference>
<dbReference type="GO" id="GO:0005524">
    <property type="term" value="F:ATP binding"/>
    <property type="evidence" value="ECO:0007669"/>
    <property type="project" value="UniProtKB-KW"/>
</dbReference>
<dbReference type="FunFam" id="2.60.40.10:FF:000866">
    <property type="entry name" value="Obscurin, cytoskeletal calmodulin and titin-interacting RhoGEF"/>
    <property type="match status" value="1"/>
</dbReference>
<evidence type="ECO:0000256" key="22">
    <source>
        <dbReference type="SAM" id="Coils"/>
    </source>
</evidence>
<dbReference type="Pfam" id="PF00612">
    <property type="entry name" value="IQ"/>
    <property type="match status" value="1"/>
</dbReference>
<feature type="domain" description="Ig-like" evidence="26">
    <location>
        <begin position="3100"/>
        <end position="3184"/>
    </location>
</feature>
<dbReference type="GO" id="GO:0060298">
    <property type="term" value="P:positive regulation of sarcomere organization"/>
    <property type="evidence" value="ECO:0007669"/>
    <property type="project" value="UniProtKB-ARBA"/>
</dbReference>
<dbReference type="InterPro" id="IPR035899">
    <property type="entry name" value="DBL_dom_sf"/>
</dbReference>
<evidence type="ECO:0000256" key="13">
    <source>
        <dbReference type="ARBA" id="ARBA00022777"/>
    </source>
</evidence>
<evidence type="ECO:0000256" key="4">
    <source>
        <dbReference type="ARBA" id="ARBA00006692"/>
    </source>
</evidence>
<keyword evidence="22" id="KW-0175">Coiled coil</keyword>
<evidence type="ECO:0000256" key="6">
    <source>
        <dbReference type="ARBA" id="ARBA00022490"/>
    </source>
</evidence>
<feature type="domain" description="Ig-like" evidence="26">
    <location>
        <begin position="746"/>
        <end position="829"/>
    </location>
</feature>
<evidence type="ECO:0000256" key="10">
    <source>
        <dbReference type="ARBA" id="ARBA00022723"/>
    </source>
</evidence>
<dbReference type="Pfam" id="PF00621">
    <property type="entry name" value="RhoGEF"/>
    <property type="match status" value="1"/>
</dbReference>
<evidence type="ECO:0000256" key="20">
    <source>
        <dbReference type="ARBA" id="ARBA00047899"/>
    </source>
</evidence>
<dbReference type="Gene3D" id="1.20.900.10">
    <property type="entry name" value="Dbl homology (DH) domain"/>
    <property type="match status" value="1"/>
</dbReference>
<evidence type="ECO:0000259" key="26">
    <source>
        <dbReference type="PROSITE" id="PS50835"/>
    </source>
</evidence>
<dbReference type="InterPro" id="IPR003961">
    <property type="entry name" value="FN3_dom"/>
</dbReference>
<dbReference type="InterPro" id="IPR003598">
    <property type="entry name" value="Ig_sub2"/>
</dbReference>
<keyword evidence="12" id="KW-0547">Nucleotide-binding</keyword>
<dbReference type="SUPFAM" id="SSF50729">
    <property type="entry name" value="PH domain-like"/>
    <property type="match status" value="1"/>
</dbReference>
<feature type="domain" description="Ig-like" evidence="26">
    <location>
        <begin position="278"/>
        <end position="368"/>
    </location>
</feature>
<comment type="cofactor">
    <cofactor evidence="1">
        <name>Mg(2+)</name>
        <dbReference type="ChEBI" id="CHEBI:18420"/>
    </cofactor>
</comment>
<feature type="region of interest" description="Disordered" evidence="23">
    <location>
        <begin position="5438"/>
        <end position="5467"/>
    </location>
</feature>
<feature type="domain" description="Ig-like" evidence="26">
    <location>
        <begin position="2830"/>
        <end position="2916"/>
    </location>
</feature>
<feature type="domain" description="Ig-like" evidence="26">
    <location>
        <begin position="4167"/>
        <end position="4254"/>
    </location>
</feature>
<dbReference type="FunFam" id="2.60.40.10:FF:000425">
    <property type="entry name" value="Myosin light chain kinase"/>
    <property type="match status" value="1"/>
</dbReference>
<feature type="domain" description="Ig-like" evidence="26">
    <location>
        <begin position="1571"/>
        <end position="1659"/>
    </location>
</feature>
<feature type="domain" description="Ig-like" evidence="26">
    <location>
        <begin position="3367"/>
        <end position="3451"/>
    </location>
</feature>
<feature type="domain" description="Ig-like" evidence="26">
    <location>
        <begin position="1205"/>
        <end position="1281"/>
    </location>
</feature>
<feature type="region of interest" description="Disordered" evidence="23">
    <location>
        <begin position="6190"/>
        <end position="6222"/>
    </location>
</feature>
<evidence type="ECO:0000256" key="1">
    <source>
        <dbReference type="ARBA" id="ARBA00001946"/>
    </source>
</evidence>
<dbReference type="FunFam" id="2.60.40.10:FF:000214">
    <property type="entry name" value="titin isoform X1"/>
    <property type="match status" value="14"/>
</dbReference>
<evidence type="ECO:0000259" key="27">
    <source>
        <dbReference type="PROSITE" id="PS50853"/>
    </source>
</evidence>
<feature type="domain" description="Ig-like" evidence="26">
    <location>
        <begin position="3277"/>
        <end position="3362"/>
    </location>
</feature>
<evidence type="ECO:0000256" key="15">
    <source>
        <dbReference type="ARBA" id="ARBA00022842"/>
    </source>
</evidence>
<feature type="domain" description="Ig-like" evidence="26">
    <location>
        <begin position="1389"/>
        <end position="1475"/>
    </location>
</feature>
<accession>A0A8J1L145</accession>
<dbReference type="InterPro" id="IPR035526">
    <property type="entry name" value="Obscurin_SH3"/>
</dbReference>
<dbReference type="InterPro" id="IPR003599">
    <property type="entry name" value="Ig_sub"/>
</dbReference>
<evidence type="ECO:0000259" key="24">
    <source>
        <dbReference type="PROSITE" id="PS50003"/>
    </source>
</evidence>
<feature type="domain" description="Ig-like" evidence="26">
    <location>
        <begin position="1113"/>
        <end position="1199"/>
    </location>
</feature>
<feature type="domain" description="PH" evidence="24">
    <location>
        <begin position="5843"/>
        <end position="5952"/>
    </location>
</feature>
<dbReference type="CDD" id="cd00063">
    <property type="entry name" value="FN3"/>
    <property type="match status" value="1"/>
</dbReference>
<feature type="domain" description="Ig-like" evidence="26">
    <location>
        <begin position="837"/>
        <end position="913"/>
    </location>
</feature>
<sequence>MDYSSFSGVPRFLTRPKAFMMSVGKDSTLSCQIIGNPTPVVTWDKDKLPIKSEGRFKMIEDGNLYRLTIYDLQFGDSGQYICRAINTIGEAFAAITIKVGDEKEGTVAECAPFFILKPITTKINLGEDATFQCRVQGNPPPAVKWEKDGKILGKSFDSNRIRIIDNGESSSIKINCIRFSDSGTYLCRAENPVGQATASASLLIDSFSNSTSALEPTYAKTTSLLSHLQKRREEMRKSDTSVISTVDTNANSYGAVDPVSSLGFSLSLDYERAASLTPKISRDGTFGVLTRTCTVTEGKHAKMSCYVTGEPKPEIVWKKDGDIISEGRRHVIYEDEQENFVLKILFCKQIDNGLYTCRASNLAGQTYSSVLVIVNEPRIPFKTKLRDVEVREKESATFQCEVPSAITESSWYKEETQIEQSSKYNIEEEGSIRRLTIQNVTADDDAVYICEMKEGSRTIAELSVQGNIIKKLPRRTAVPISDTAMFCVELDNECQKIKWLNNGQEVKPGGRISISSSRKQHTMTIRECQNSDAGEITFIADECRTSTKFTVTCLRKPPSNAPTNPMVKDKTETSVTLVWSPPPMDRPVPIDGYIVERKKLGATAWLRCHESTNVPVPQFTINNVFDEGSYHFRVSAVNTYGQSPYLEFPGTLHLEPVPSVKTPLRPAEVTLGGEATFTIDLSTVSSGVWLINGKIIQNSERYTIRRVKNTHTLIIQSITQADHETEVKFNSNGIESSAKLMVKALPQFTNSKKINDVKVVAGEQAELISETSEENVKVLWYKDNKEIRQSKKFSLEVKGKQHKLLVTAVKKEDEGTYSCKTADDSVGFTLKVTEHEPVFMNQDKVQKEFQATLTESVTLKCEVSQSKTEVKWYKEGKLISSSKRVRMESEGKSRRLVVEQLEKKDAGEYSCEAAGEKINFRIKVIEPEPAFSNLEKVQKEVQATLNESATLSCEVSQAKTEVKWYKEGKVITSSKKMRVESKGKSRCLVVEKVEKQDAGEYSCEAAGQKINFKINVKEHEPAFTNTDKIQKEVQVTLNESATMSCEVSQAKTEVKWYKEGKLITSSKKMRVESKGKSRCLVVEKVEKQDAGEYSCEAAGQKINFKINVKEHEPAFTNTDKIQKEVQATLNENATMSCEVSQAKTEVKWYKEGKLITSSKRVRVESEGKSRRLVVEKVEKQDVGEYSCEAAGQKINFKVTVKESEPAFTNQDKVQKEVQATLTESATLSCEVSQAKTEVKWYKEGKVITSSKKMRVESKGKSRSLVVEKVEKQDAGEYSCEAACQKINFKINVKEPEPAFTNTDKIQKEVQATLNENATMSCEVSQAKTEVKWYKEGKLITSSKRVRVESEGKSRRLVVEKVEKQDAGEYSCEAAGQKINFKVTVKEPEPVFTNQDKVQKEVQANLTESATLSCEVSQAKTEVKWYKEGKLITSSKRVRVESQGKSRRLVVEKVEKQDAGEYSCEAAGQKISFKINVKEPEPVFANQEKVQKEVQATLTETATLSCEVSKTKTEVKWFKDGKQITASKKIKVVSEGKSRRLVVEQLEKKDAGLYSCEAAGQKISFRINVKEQEIVFTNQEKVQKEVQATLTESVNLSCEVSQAKTEVKWYKDGKQITTSKKFKVVSEGKSRQLVVEQMEKKDAGEYSCEAAGQKISFKITVKDSELAFINKEKIQKEVQATLNESATVCCEVSQDKTEVKWYKDGKLITSSKRVRLESEGKSRRLVLEKTEKQDAGEYSCEAAGQKINFKIKVKEPEPVFTNQEKVQKDIQATLTESSTLSCEVSQAKTEVKWYKDGKLITSSKRVRVESEGKSRRLVVEKVEKQDAGEYSCEAAGQKINFKINTVEAQAKFLKKPSKQEPILVQEDEDIILKTSVQPENTEVRWFKDGKELTATKKYQISAEGATRTLVVKVAESKDSASYSCTTKSDKQEFKVQVKEIPQKFQKKLEAVCGEIGSNITLTCELSQAKVDVIWRKNGQEIKAGKHFAIRSDGAKRILTISGLKADDEGEYSCESRDDKTITQLTTKAPRVVKFTGELSNAVMEEGGEATLKCTISLDDAVVTWYRNGVKIESNKKYTINKKGTNHSLTIKELVLQDAGEIMAESEGIQTKASLKVREKPLTFKKKLEAITVEERQTVRFEVEVSKATKEVKWMKNSIVLQPSENIEIQSEGTKQILILKNVTYTDRGLYCCETLDDKTQAKLNVEMRQVKVAKGLKDVEVHEKDSATFELELSHEDVEGFWMKDGIKLKPSDTCKMTFKGKKHSLTLSSLKMDDSGPVVFKSEGLQSSAKLTVKEPPVKITLPLKDIKAPEKEKVTFECEVSRPNAEVKWFKDGSGLKPSKKVAIISQAKKRSVTIHKCEREDQGTYVCDAGEDKTSAYLTVHGRDIQIVKPLVDVEVVEKESASFMCQISHDEVQTQWYKNGIKLKAGENVKMRQEGRTYSLVFQSVQAEDAAEIKFVAEASESRAKLKIKELPLKIVKPLRDKIAIEKHRAFLECQVSRASAEVTWYKKNKQIAPGDKYEIVSQGLYRKLIINEAEFEDEDTYTCDAGDDKTSAKLLIEEQSINIVKELADVEVTQPESATFECVTSIVSVKPPKWSLGGEVLCDGKGITIEQDGTVHRLTLRKTSPEMSGAVQFHIGKSKSSAKLLVKEIPVRLTQRIEDKTANERQTVILSCEFKPPPKFVEWFKDKSQIEPSERFKLKLERNMAELKILQVTPEDSGTYTCKAGDAETSGNLNVHARDVKVLKPLKDVEVEEESCAVFSCELSHDDEEVEWFLNNTLLYSNNFNDIQKIGATHTLTLKQVAPEDSGTVSVKTKKLSFSAQLKVKEKTAVFMKSLDDAVGEERGMVTLGCEVSKAKVKPVWKKDNQVLPNGDKYQQMQAGKTVCLIIHDLNKSDAGLYICDIGTDTAKSKISVQELNIGITKRLKSSEAKEGESCTFECILSHESIDECSWTVNGQSVEGDQRFNVSNKGRKYVLHIKEVRARDAGEVIFTARNLNSKASLTIKEKPSEIIKPLEDKTVPVGEDVILKCELSKEDANVKWCKDGKVLKKSQKYEFFQEGTETRMTIHEVTSKDSGEYTCETSISQTKASVQIKEKPNWFKKELSDINIEEGESAVFNCETEKKASSVTWRKGIMEIKSSEKYEISQKGNALSLQVNDLEKSDSDLYVCDIKDAQTKANLTVKAPQAYFKRELQSTEAVEGETATLWCELSNPDAEVEWSKDGNVLKASKKHEMRVRDHRVELLIHHLVEEDAGTYKCGTGERTSSATLTVKVEQVLFKRGLRNEKAKEGGSVKLHCELSKASASVRWMKGSQVLENGEKYNMKLVGTVAELFILNAKTEDSGDYTCDIGDQKSTANVTVTALPVRFKQDLKDAEIEEGSSVTLSCEVTKPDAPVTWKKGITTLQANEKYEFRQKGCLVDLIIHKAGPEDSGTYTCDTGNQQTSARVKVKELPALFKEELKHQKVSEGECASLRCELTKANASVEWKKDHRMIKQSKKYKIRQEGAVSELEIRDLVLEDSGDYSCVCGDHKSTATVTVAALPCVFTKPLQNTEAEEGDTLTLRCEVSKPNVSVEWRKGSLGLQQGSKYEIRQKDCVAELIIHNLRLEDTGEYSCDTGDQETRAYLTVKALPVLFKKPLKDTTVEEGVNVTLRCETTKPNVPIEWRKGTIGLFPCAKYEMRQEGVAAELVVYDVEAGDGDEYTCDTGDQQTTATIKVSVLQFLQNLQNMEAQEGGKARFRCEVSSKKNLVEWRKGAQTLQASSKYEMKEQDGVRELIIHNLELEDAGEYTCLSRSKKSSATLKVNELDVTIVKGLKDVSVFAAEDAVFTCELSHPDAKDVEWKLQGITLANNEMNEISVEKGKIHRLKLSSVTQEDTGSITFRVGPYTSTAELTVKAPLPVFTKNLLDIQVEEDGSVVLECELSQPSVPVVWRKGTEQISASAKFDIKELGAVHSLQINNLKPEDSGVYTCDIGHQQTKAKVTVTALPVQITKPLQNEQGEENKYVILRAEVSKSNAPIQWKKAGVTLQPGSKYEMKQAGHVVELHILKLQMSDAGEYTCDTGDQKSVANVCVKEPEPFIIDHLQNVSVEEGEDAIFKCKVSKENAPDVQWCLAGVPLQSNEMNEISCHKGKIHTLTLKKVSTQDTGIVSFRVGQNTTSAELSVTAVALTFTKKLQPVEGEEQGVAVLQCEISKVNVPVEWRKGSKIIIHGGRYEISMNGSVHTLCIKDLTSEDSEEYSCSAQSEATSARLQVNQLPVTFTQELQNVEPEEGGTASLQCKVSRADAHVEWRKGALVLQTSAKYEMKQSGSLVELLIHNVDLEDCGPYTCSTDTAQTTASVFVQAKNKVLQELENIDAVEGGEALFECYLSKPECYNYNWLLDDEPARTSENIEMIYFENGRRHLLLLKNLTSQESCRVTFIAGAAVTSAFLNVQGWRLEVLKPPVDTEVIAGGQATFSCILSEAIPVNEVAWYFNGVDIQPDENWAMQVDGNEYKLILKDAQLHHSGEVAFASRDVVASAKISVLEHPITIKHQLENKNLKEGETIRLECEFSKETRDVKWMKGSEILTSGGKYEFVCQGQKQVLIIHNSSSDDQGSYTCATSSGDKTTASVTLEKQIITEVMSIQEIFGLAQERTDIKHEDEESQPSLPPEAAQEGDLHLLWEALAKKRRMSREPTLDSISELPEEEEKRRQKKEAERHSDFSGYTSDDLTKTSEADFSVTSSDDESRAGTPSLVTYLKKAGHSTVTHRSKVHKVSESKFFKHFETKEIERKEIKEPPQEPEIPDLFHDDDPALDKAAVKIQAAFKGYKARKVIKQQECPLFAETFKDLSVEPGGTVHLECVAICKTDITARWLKDNKELSDGRHYHIDNYPDGTCSLIITAVETADTGIYTCEASNKFGAVSHSASLVVGSGLPEVTLKPKPLIVKYGSDSETESTTGSDLDDAFRKAGRRLHKIFKSKTSLEMSDVEEELFVSADEGDLPPVDQQTYREDDKYIYIKFEVMSEASFAAKRFKEMFSAMGIPVKIDILDQGAKNIDLRIMKVETGTTEQQRMAARHQMTLLTSDTAPIFITELQNQEVQDGYPVSFDCVVIGRPMPSVRWFKDGKVIEEDDHYMINEDQEGCHQLIITAVVPKDMGVYRCLAENRMGVSSTKAELRVDLTSSDYDTAEATETSSYFSAQGYLSREQEGLESATEQDQLPQILEELRDTMVAPGTPLTKFEIKVKGYPRPRVYWFKDGQPIHASDRILMTDKKKLHSLEILNVTKEDAGEYSTYISNSAGSAYSSARLSVKGPDELQKDKPMEDAVDGEKPVPPRFLERFTNKKVLKGASITLSVKVEGIPPPTITWLKEDSPEDVLWIKPDTPGYKMASSNRHHSLILLDVGTEFSGTYTCIATNKVGQSICTASVEIAEAKEAKILKEADKLVKEMLGRTSLPGFEEGRETESGVIGISVQPPEDSGEVSKPHISLTDVGTEEFFQKLTSHITEMVSAKISQASLRVPGTTGMDSDDETKTPSASPRHGRSRPSSIAVESSSESEDGDSRGEIFDIYMASADYNPIVADKESITLKEGQYVEVLDSAHPLKWMVRTKPTKFSASRQGWVSPAYLDKRLKLSTEWTAGEAPELSGVCVSEEEYKKKLSILIQELLNTEKEYVKELQFLENHHLHHTEHWPDIPESVASQKSTIFRNISDIGNFHSSIFFPELKKCDTDDDIAMSFIKNEDEFNKYIMFLVGRVQAESVVLSDSIQEFYKNYSEERLALSDPSKPPVPPLQHYLEMPINRIQRYQVIIKELIRNKARNGKNCALLEQAYAIVSALTRRAENFLHVSMIENYPGTLEVLGEPIRQGHFIVWEGAPGARMAWKGHNRHVFLFKNYLIICKPKRDTKTDTYSYVFKNMMKLTNIDINDQIEGDDRAFEVWHEREDSVRKYLLQARTVIIKNSWVKEICGIQERFSMPVWNPPKFIEILADCTAELGETVKLACRVTGTPKPVVAWYKDGRPVEADPHHIIIEDPDGSCTLILDNMTGADSGQYMCFAASPAGNASTLGKILVQVPPRFVNKLRNAHFVDGEDSQFTCTIEGAPYPQIRWYREGKLLSESAKHQTFTEPRSGVLVLVVKNATNDDLGYYECELVNRLGSARSGAELSPMTPALLAQERRGDQTITIEVTEQETKVPKKTIIIEETITTVVKSPRMRRRPGFSPSRPASASPSRQPRSEMSTPEPHFVTRAKQFVHRPEQEIRKTVLPTLFVTEPEDERGSHSRVEEQKPRYFEVEEIIEFKVKKSPLPPRKRGTSPAKPEKDDFSGRKFTRPRRSPHDDPNTNNSNNKSLEESNSSLSSCGLSDTDITSMDYGLIEEDSYLDDNLHLQCVSEEDNDSFSNDITAANGYSAVQHRNSPTQTETKVELSVSNEIESSALGTKENVSELQNSEQEMPFEVEDVIVEEPPEEEEDNELKNRDKKILTCDGKVLTFEDLEDYVPGQGETYGCGENDSYISKDEPCEISVLQAEINEPTIGKPVLLNVGRPVVPKPRQSFFHNFKENITGGIFMAASRMSRMNLMGSSNVSFSMNETSMAGASVSSPSSALPSFNIKPSYCTEVQRSVDNGPPSFKTEVSTRTLSYGTLGETVTLHISKKDPSNC</sequence>
<dbReference type="FunFam" id="2.60.40.10:FF:000707">
    <property type="entry name" value="Obscurin, cytoskeletal calmodulin and titin-interacting RhoGEF"/>
    <property type="match status" value="2"/>
</dbReference>
<feature type="domain" description="DH" evidence="25">
    <location>
        <begin position="5640"/>
        <end position="5825"/>
    </location>
</feature>
<dbReference type="Gene3D" id="2.30.30.40">
    <property type="entry name" value="SH3 Domains"/>
    <property type="match status" value="1"/>
</dbReference>
<dbReference type="Proteomes" id="UP000186698">
    <property type="component" value="Chromosome 6S"/>
</dbReference>
<dbReference type="InterPro" id="IPR000048">
    <property type="entry name" value="IQ_motif_EF-hand-BS"/>
</dbReference>
<dbReference type="PANTHER" id="PTHR35971:SF4">
    <property type="entry name" value="OBSCURIN"/>
    <property type="match status" value="1"/>
</dbReference>
<evidence type="ECO:0000256" key="8">
    <source>
        <dbReference type="ARBA" id="ARBA00022553"/>
    </source>
</evidence>
<feature type="region of interest" description="Disordered" evidence="23">
    <location>
        <begin position="6244"/>
        <end position="6266"/>
    </location>
</feature>
<dbReference type="FunFam" id="2.60.40.10:FF:000502">
    <property type="entry name" value="obscurin-like protein 1 isoform X2"/>
    <property type="match status" value="1"/>
</dbReference>
<dbReference type="FunFam" id="2.60.40.10:FF:000523">
    <property type="entry name" value="obscurin isoform X4"/>
    <property type="match status" value="1"/>
</dbReference>
<feature type="domain" description="Ig-like" evidence="26">
    <location>
        <begin position="1663"/>
        <end position="1751"/>
    </location>
</feature>
<dbReference type="SUPFAM" id="SSF50044">
    <property type="entry name" value="SH3-domain"/>
    <property type="match status" value="1"/>
</dbReference>
<feature type="region of interest" description="Disordered" evidence="23">
    <location>
        <begin position="5293"/>
        <end position="5316"/>
    </location>
</feature>
<feature type="domain" description="Ig-like" evidence="26">
    <location>
        <begin position="1481"/>
        <end position="1567"/>
    </location>
</feature>
<dbReference type="InterPro" id="IPR007110">
    <property type="entry name" value="Ig-like_dom"/>
</dbReference>
<dbReference type="SMART" id="SM00408">
    <property type="entry name" value="IGc2"/>
    <property type="match status" value="46"/>
</dbReference>
<dbReference type="SMART" id="SM00325">
    <property type="entry name" value="RhoGEF"/>
    <property type="match status" value="1"/>
</dbReference>
<dbReference type="FunFam" id="2.60.40.10:FF:000954">
    <property type="entry name" value="Obscurin, cytoskeletal calmodulin and titin-interacting RhoGEF"/>
    <property type="match status" value="1"/>
</dbReference>
<feature type="domain" description="Ig-like" evidence="26">
    <location>
        <begin position="1855"/>
        <end position="1935"/>
    </location>
</feature>
<dbReference type="SMART" id="SM00233">
    <property type="entry name" value="PH"/>
    <property type="match status" value="1"/>
</dbReference>
<evidence type="ECO:0000256" key="14">
    <source>
        <dbReference type="ARBA" id="ARBA00022840"/>
    </source>
</evidence>
<evidence type="ECO:0000256" key="17">
    <source>
        <dbReference type="ARBA" id="ARBA00023157"/>
    </source>
</evidence>
<feature type="domain" description="Ig-like" evidence="26">
    <location>
        <begin position="10"/>
        <end position="100"/>
    </location>
</feature>
<feature type="domain" description="Ig-like" evidence="26">
    <location>
        <begin position="3990"/>
        <end position="4062"/>
    </location>
</feature>
<evidence type="ECO:0000256" key="3">
    <source>
        <dbReference type="ARBA" id="ARBA00004496"/>
    </source>
</evidence>
<dbReference type="FunFam" id="2.60.40.10:FF:000050">
    <property type="entry name" value="Titin isoform B"/>
    <property type="match status" value="2"/>
</dbReference>
<keyword evidence="7" id="KW-0723">Serine/threonine-protein kinase</keyword>
<evidence type="ECO:0000256" key="5">
    <source>
        <dbReference type="ARBA" id="ARBA00012513"/>
    </source>
</evidence>
<dbReference type="SUPFAM" id="SSF48065">
    <property type="entry name" value="DBL homology domain (DH-domain)"/>
    <property type="match status" value="1"/>
</dbReference>
<feature type="domain" description="Ig-like" evidence="26">
    <location>
        <begin position="1021"/>
        <end position="1107"/>
    </location>
</feature>
<dbReference type="InterPro" id="IPR052385">
    <property type="entry name" value="Obscurin/Obscurin-like_Reg"/>
</dbReference>
<dbReference type="InterPro" id="IPR013106">
    <property type="entry name" value="Ig_V-set"/>
</dbReference>
<dbReference type="Gene3D" id="2.30.29.30">
    <property type="entry name" value="Pleckstrin-homology domain (PH domain)/Phosphotyrosine-binding domain (PTB)"/>
    <property type="match status" value="1"/>
</dbReference>
<dbReference type="RefSeq" id="XP_041423267.1">
    <property type="nucleotide sequence ID" value="XM_041567333.1"/>
</dbReference>
<feature type="domain" description="Ig-like" evidence="26">
    <location>
        <begin position="2296"/>
        <end position="2381"/>
    </location>
</feature>
<evidence type="ECO:0000256" key="7">
    <source>
        <dbReference type="ARBA" id="ARBA00022527"/>
    </source>
</evidence>
<dbReference type="SUPFAM" id="SSF49265">
    <property type="entry name" value="Fibronectin type III"/>
    <property type="match status" value="1"/>
</dbReference>
<dbReference type="FunFam" id="2.60.40.10:FF:000032">
    <property type="entry name" value="palladin isoform X1"/>
    <property type="match status" value="2"/>
</dbReference>
<feature type="domain" description="Ig-like" evidence="26">
    <location>
        <begin position="4259"/>
        <end position="4341"/>
    </location>
</feature>
<evidence type="ECO:0000256" key="18">
    <source>
        <dbReference type="ARBA" id="ARBA00023242"/>
    </source>
</evidence>
<feature type="domain" description="Ig-like" evidence="26">
    <location>
        <begin position="3722"/>
        <end position="3812"/>
    </location>
</feature>
<dbReference type="InterPro" id="IPR013098">
    <property type="entry name" value="Ig_I-set"/>
</dbReference>
<dbReference type="FunFam" id="2.60.40.10:FF:000211">
    <property type="entry name" value="Obscurin-like protein 1"/>
    <property type="match status" value="4"/>
</dbReference>
<feature type="region of interest" description="Disordered" evidence="23">
    <location>
        <begin position="4640"/>
        <end position="4659"/>
    </location>
</feature>
<dbReference type="InterPro" id="IPR000219">
    <property type="entry name" value="DH_dom"/>
</dbReference>
<evidence type="ECO:0000259" key="25">
    <source>
        <dbReference type="PROSITE" id="PS50010"/>
    </source>
</evidence>
<feature type="domain" description="Ig-like" evidence="26">
    <location>
        <begin position="4080"/>
        <end position="4165"/>
    </location>
</feature>
<reference evidence="29" key="1">
    <citation type="submission" date="2025-08" db="UniProtKB">
        <authorList>
            <consortium name="RefSeq"/>
        </authorList>
    </citation>
    <scope>IDENTIFICATION</scope>
    <source>
        <strain evidence="29">J_2021</strain>
        <tissue evidence="29">Erythrocytes</tissue>
    </source>
</reference>
<dbReference type="GO" id="GO:0005737">
    <property type="term" value="C:cytoplasm"/>
    <property type="evidence" value="ECO:0007669"/>
    <property type="project" value="UniProtKB-SubCell"/>
</dbReference>
<dbReference type="InterPro" id="IPR036028">
    <property type="entry name" value="SH3-like_dom_sf"/>
</dbReference>
<feature type="domain" description="Ig-like" evidence="26">
    <location>
        <begin position="5071"/>
        <end position="5160"/>
    </location>
</feature>
<dbReference type="Pfam" id="PF07679">
    <property type="entry name" value="I-set"/>
    <property type="match status" value="52"/>
</dbReference>
<evidence type="ECO:0000256" key="11">
    <source>
        <dbReference type="ARBA" id="ARBA00022737"/>
    </source>
</evidence>
<feature type="compositionally biased region" description="Basic and acidic residues" evidence="23">
    <location>
        <begin position="5295"/>
        <end position="5316"/>
    </location>
</feature>
<feature type="compositionally biased region" description="Low complexity" evidence="23">
    <location>
        <begin position="5527"/>
        <end position="5536"/>
    </location>
</feature>
<feature type="domain" description="Ig-like" evidence="26">
    <location>
        <begin position="2385"/>
        <end position="2470"/>
    </location>
</feature>
<dbReference type="FunFam" id="2.60.40.10:FF:000747">
    <property type="entry name" value="obscurin isoform X6"/>
    <property type="match status" value="1"/>
</dbReference>
<dbReference type="FunFam" id="2.60.40.10:FF:000599">
    <property type="entry name" value="obscurin isoform X3"/>
    <property type="match status" value="1"/>
</dbReference>
<dbReference type="PROSITE" id="PS50853">
    <property type="entry name" value="FN3"/>
    <property type="match status" value="1"/>
</dbReference>
<dbReference type="FunFam" id="2.60.40.10:FF:000107">
    <property type="entry name" value="Myosin, light chain kinase a"/>
    <property type="match status" value="2"/>
</dbReference>
<dbReference type="CDD" id="cd20971">
    <property type="entry name" value="IgI_1_Titin-A168_like"/>
    <property type="match status" value="1"/>
</dbReference>
<dbReference type="FunFam" id="2.60.40.10:FF:001652">
    <property type="entry name" value="Uncharacterized protein"/>
    <property type="match status" value="1"/>
</dbReference>
<dbReference type="SMART" id="SM00060">
    <property type="entry name" value="FN3"/>
    <property type="match status" value="1"/>
</dbReference>
<feature type="region of interest" description="Disordered" evidence="23">
    <location>
        <begin position="6282"/>
        <end position="6342"/>
    </location>
</feature>
<dbReference type="CDD" id="cd00096">
    <property type="entry name" value="Ig"/>
    <property type="match status" value="9"/>
</dbReference>
<dbReference type="Gene3D" id="2.60.40.10">
    <property type="entry name" value="Immunoglobulins"/>
    <property type="match status" value="56"/>
</dbReference>
<evidence type="ECO:0000256" key="21">
    <source>
        <dbReference type="ARBA" id="ARBA00048679"/>
    </source>
</evidence>
<dbReference type="PROSITE" id="PS50096">
    <property type="entry name" value="IQ"/>
    <property type="match status" value="1"/>
</dbReference>
<dbReference type="GO" id="GO:0003007">
    <property type="term" value="P:heart morphogenesis"/>
    <property type="evidence" value="ECO:0007669"/>
    <property type="project" value="UniProtKB-ARBA"/>
</dbReference>
<protein>
    <recommendedName>
        <fullName evidence="5">non-specific serine/threonine protein kinase</fullName>
        <ecNumber evidence="5">2.7.11.1</ecNumber>
    </recommendedName>
</protein>
<dbReference type="InterPro" id="IPR011993">
    <property type="entry name" value="PH-like_dom_sf"/>
</dbReference>
<dbReference type="Pfam" id="PF00041">
    <property type="entry name" value="fn3"/>
    <property type="match status" value="1"/>
</dbReference>
<keyword evidence="28" id="KW-1185">Reference proteome</keyword>
<keyword evidence="6" id="KW-0963">Cytoplasm</keyword>
<feature type="domain" description="Ig-like" evidence="26">
    <location>
        <begin position="1940"/>
        <end position="2024"/>
    </location>
</feature>
<feature type="domain" description="Ig-like" evidence="26">
    <location>
        <begin position="377"/>
        <end position="460"/>
    </location>
</feature>
<keyword evidence="17" id="KW-1015">Disulfide bond</keyword>
<feature type="domain" description="Ig-like" evidence="26">
    <location>
        <begin position="929"/>
        <end position="1015"/>
    </location>
</feature>
<dbReference type="PROSITE" id="PS50010">
    <property type="entry name" value="DH_2"/>
    <property type="match status" value="1"/>
</dbReference>
<evidence type="ECO:0000256" key="9">
    <source>
        <dbReference type="ARBA" id="ARBA00022679"/>
    </source>
</evidence>
<feature type="domain" description="Ig-like" evidence="26">
    <location>
        <begin position="2654"/>
        <end position="2738"/>
    </location>
</feature>
<keyword evidence="14" id="KW-0067">ATP-binding</keyword>
<feature type="domain" description="Ig-like" evidence="26">
    <location>
        <begin position="5962"/>
        <end position="6052"/>
    </location>
</feature>
<feature type="domain" description="Ig-like" evidence="26">
    <location>
        <begin position="3188"/>
        <end position="3273"/>
    </location>
</feature>
<dbReference type="GO" id="GO:0046872">
    <property type="term" value="F:metal ion binding"/>
    <property type="evidence" value="ECO:0007669"/>
    <property type="project" value="UniProtKB-KW"/>
</dbReference>
<feature type="domain" description="Ig-like" evidence="26">
    <location>
        <begin position="4530"/>
        <end position="4615"/>
    </location>
</feature>
<keyword evidence="15" id="KW-0460">Magnesium</keyword>
<dbReference type="CDD" id="cd23767">
    <property type="entry name" value="IQCD"/>
    <property type="match status" value="1"/>
</dbReference>
<evidence type="ECO:0000256" key="12">
    <source>
        <dbReference type="ARBA" id="ARBA00022741"/>
    </source>
</evidence>
<dbReference type="FunFam" id="2.60.40.10:FF:000421">
    <property type="entry name" value="LOW QUALITY PROTEIN: obscurin"/>
    <property type="match status" value="2"/>
</dbReference>
<dbReference type="PANTHER" id="PTHR35971">
    <property type="entry name" value="SI:DKEY-31G6.6"/>
    <property type="match status" value="1"/>
</dbReference>
<feature type="compositionally biased region" description="Low complexity" evidence="23">
    <location>
        <begin position="6199"/>
        <end position="6213"/>
    </location>
</feature>
<evidence type="ECO:0000256" key="23">
    <source>
        <dbReference type="SAM" id="MobiDB-lite"/>
    </source>
</evidence>
<comment type="similarity">
    <text evidence="4">Belongs to the protein kinase superfamily. CAMK Ser/Thr protein kinase family.</text>
</comment>
<feature type="domain" description="Ig-like" evidence="26">
    <location>
        <begin position="3011"/>
        <end position="3095"/>
    </location>
</feature>
<dbReference type="InterPro" id="IPR055251">
    <property type="entry name" value="SOS1_NGEF_PH"/>
</dbReference>
<dbReference type="SMART" id="SM00406">
    <property type="entry name" value="IGv"/>
    <property type="match status" value="19"/>
</dbReference>
<feature type="coiled-coil region" evidence="22">
    <location>
        <begin position="5634"/>
        <end position="5665"/>
    </location>
</feature>
<keyword evidence="18" id="KW-0539">Nucleus</keyword>
<feature type="domain" description="Ig-like" evidence="26">
    <location>
        <begin position="6056"/>
        <end position="6146"/>
    </location>
</feature>
<keyword evidence="9" id="KW-0808">Transferase</keyword>
<feature type="domain" description="Ig-like" evidence="26">
    <location>
        <begin position="2028"/>
        <end position="2203"/>
    </location>
</feature>
<dbReference type="GO" id="GO:0005516">
    <property type="term" value="F:calmodulin binding"/>
    <property type="evidence" value="ECO:0007669"/>
    <property type="project" value="UniProtKB-KW"/>
</dbReference>
<keyword evidence="10" id="KW-0479">Metal-binding</keyword>
<dbReference type="GO" id="GO:0045989">
    <property type="term" value="P:positive regulation of striated muscle contraction"/>
    <property type="evidence" value="ECO:0007669"/>
    <property type="project" value="UniProtKB-ARBA"/>
</dbReference>
<dbReference type="PROSITE" id="PS50003">
    <property type="entry name" value="PH_DOMAIN"/>
    <property type="match status" value="1"/>
</dbReference>
<dbReference type="FunFam" id="1.20.900.10:FF:000027">
    <property type="entry name" value="Obscurin, cytoskeletal calmodulin and titin-interacting RhoGEF"/>
    <property type="match status" value="1"/>
</dbReference>
<feature type="domain" description="Ig-like" evidence="26">
    <location>
        <begin position="3902"/>
        <end position="3985"/>
    </location>
</feature>
<dbReference type="InterPro" id="IPR036116">
    <property type="entry name" value="FN3_sf"/>
</dbReference>
<dbReference type="InterPro" id="IPR036179">
    <property type="entry name" value="Ig-like_dom_sf"/>
</dbReference>
<feature type="compositionally biased region" description="Basic and acidic residues" evidence="23">
    <location>
        <begin position="6256"/>
        <end position="6266"/>
    </location>
</feature>
<feature type="domain" description="Fibronectin type-III" evidence="27">
    <location>
        <begin position="561"/>
        <end position="657"/>
    </location>
</feature>
<dbReference type="CDD" id="cd12025">
    <property type="entry name" value="SH3_Obscurin_like"/>
    <property type="match status" value="1"/>
</dbReference>
<dbReference type="SMART" id="SM00015">
    <property type="entry name" value="IQ"/>
    <property type="match status" value="1"/>
</dbReference>
<feature type="domain" description="Ig-like" evidence="26">
    <location>
        <begin position="112"/>
        <end position="205"/>
    </location>
</feature>
<name>A0A8J1L145_XENLA</name>
<dbReference type="GO" id="GO:0055013">
    <property type="term" value="P:cardiac muscle cell development"/>
    <property type="evidence" value="ECO:0007669"/>
    <property type="project" value="UniProtKB-ARBA"/>
</dbReference>
<dbReference type="FunFam" id="2.30.29.30:FF:000197">
    <property type="entry name" value="obscurin isoform X5"/>
    <property type="match status" value="1"/>
</dbReference>
<feature type="domain" description="Ig-like" evidence="26">
    <location>
        <begin position="5317"/>
        <end position="5413"/>
    </location>
</feature>
<keyword evidence="8" id="KW-0597">Phosphoprotein</keyword>
<feature type="domain" description="Ig-like" evidence="26">
    <location>
        <begin position="4823"/>
        <end position="4912"/>
    </location>
</feature>
<evidence type="ECO:0000256" key="19">
    <source>
        <dbReference type="ARBA" id="ARBA00023319"/>
    </source>
</evidence>
<comment type="subcellular location">
    <subcellularLocation>
        <location evidence="3">Cytoplasm</location>
    </subcellularLocation>
    <subcellularLocation>
        <location evidence="2">Nucleus</location>
    </subcellularLocation>
</comment>
<dbReference type="FunFam" id="2.60.40.10:FF:000380">
    <property type="entry name" value="obscurin isoform X3"/>
    <property type="match status" value="1"/>
</dbReference>
<keyword evidence="11" id="KW-0677">Repeat</keyword>
<dbReference type="GO" id="GO:0005634">
    <property type="term" value="C:nucleus"/>
    <property type="evidence" value="ECO:0007669"/>
    <property type="project" value="UniProtKB-SubCell"/>
</dbReference>
<dbReference type="Pfam" id="PF22697">
    <property type="entry name" value="SOS1_NGEF_PH"/>
    <property type="match status" value="1"/>
</dbReference>
<feature type="domain" description="Ig-like" evidence="26">
    <location>
        <begin position="3634"/>
        <end position="3720"/>
    </location>
</feature>
<dbReference type="GeneID" id="108719653"/>
<dbReference type="PROSITE" id="PS50835">
    <property type="entry name" value="IG_LIKE"/>
    <property type="match status" value="45"/>
</dbReference>